<evidence type="ECO:0000256" key="6">
    <source>
        <dbReference type="ARBA" id="ARBA00022692"/>
    </source>
</evidence>
<dbReference type="Proteomes" id="UP000626210">
    <property type="component" value="Unassembled WGS sequence"/>
</dbReference>
<evidence type="ECO:0000256" key="12">
    <source>
        <dbReference type="SAM" id="Phobius"/>
    </source>
</evidence>
<feature type="transmembrane region" description="Helical" evidence="12">
    <location>
        <begin position="444"/>
        <end position="467"/>
    </location>
</feature>
<evidence type="ECO:0000256" key="4">
    <source>
        <dbReference type="ARBA" id="ARBA00016084"/>
    </source>
</evidence>
<keyword evidence="6 12" id="KW-0812">Transmembrane</keyword>
<gene>
    <name evidence="13" type="ORF">GCM10007320_60000</name>
</gene>
<dbReference type="PIRSF" id="PIRSF016636">
    <property type="entry name" value="AlgI_DltB"/>
    <property type="match status" value="1"/>
</dbReference>
<feature type="transmembrane region" description="Helical" evidence="12">
    <location>
        <begin position="120"/>
        <end position="141"/>
    </location>
</feature>
<comment type="subcellular location">
    <subcellularLocation>
        <location evidence="1">Cell membrane</location>
        <topology evidence="1">Multi-pass membrane protein</topology>
    </subcellularLocation>
</comment>
<dbReference type="EMBL" id="BMYK01000036">
    <property type="protein sequence ID" value="GHD01582.1"/>
    <property type="molecule type" value="Genomic_DNA"/>
</dbReference>
<evidence type="ECO:0000256" key="8">
    <source>
        <dbReference type="ARBA" id="ARBA00022989"/>
    </source>
</evidence>
<name>A0ABQ3GDM5_9BURK</name>
<keyword evidence="11" id="KW-0808">Transferase</keyword>
<keyword evidence="11" id="KW-0012">Acyltransferase</keyword>
<dbReference type="PANTHER" id="PTHR13285:SF18">
    <property type="entry name" value="PROTEIN-CYSTEINE N-PALMITOYLTRANSFERASE RASP"/>
    <property type="match status" value="1"/>
</dbReference>
<keyword evidence="7" id="KW-0016">Alginate biosynthesis</keyword>
<proteinExistence type="inferred from homology"/>
<evidence type="ECO:0000256" key="7">
    <source>
        <dbReference type="ARBA" id="ARBA00022841"/>
    </source>
</evidence>
<dbReference type="InterPro" id="IPR051085">
    <property type="entry name" value="MB_O-acyltransferase"/>
</dbReference>
<accession>A0ABQ3GDM5</accession>
<feature type="transmembrane region" description="Helical" evidence="12">
    <location>
        <begin position="38"/>
        <end position="58"/>
    </location>
</feature>
<dbReference type="PANTHER" id="PTHR13285">
    <property type="entry name" value="ACYLTRANSFERASE"/>
    <property type="match status" value="1"/>
</dbReference>
<keyword evidence="9 11" id="KW-0472">Membrane</keyword>
<reference evidence="14" key="1">
    <citation type="journal article" date="2019" name="Int. J. Syst. Evol. Microbiol.">
        <title>The Global Catalogue of Microorganisms (GCM) 10K type strain sequencing project: providing services to taxonomists for standard genome sequencing and annotation.</title>
        <authorList>
            <consortium name="The Broad Institute Genomics Platform"/>
            <consortium name="The Broad Institute Genome Sequencing Center for Infectious Disease"/>
            <person name="Wu L."/>
            <person name="Ma J."/>
        </authorList>
    </citation>
    <scope>NUCLEOTIDE SEQUENCE [LARGE SCALE GENOMIC DNA]</scope>
    <source>
        <strain evidence="14">KCTC 23314</strain>
    </source>
</reference>
<dbReference type="Pfam" id="PF03062">
    <property type="entry name" value="MBOAT"/>
    <property type="match status" value="1"/>
</dbReference>
<comment type="similarity">
    <text evidence="3 11">Belongs to the membrane-bound acyltransferase family.</text>
</comment>
<dbReference type="InterPro" id="IPR028362">
    <property type="entry name" value="AlgI"/>
</dbReference>
<sequence>MTFQSAGFFVFALVAWCACFWAGPRVGARKNILLVANYYFYMAWDVQFAAILLLLTLVNFRAGTALARCRHSGAGHPRLVLAVAVGISLLTLCFFKYADFFVEELAHLLTQFGLPGEQQLLRVVLPIGISFYTFQSLSYVLDVYRGKIDATHSLRDFALFVSFFPTVLSGPISRAAQLLPQIERGGNITGPACEDGLFLVVRGFAKKIIFADALASQIVDPAFASPHGYSTWFLVMAVYAYGFQIYMDLSGYTDIARGVAKIFGFELMENFNRPYAARSISEFWQRWHISMSSFFRDYLYFAVGGSKYGNVYLNLLITFVAIGIWHGAGWNFALYGLIHGLVVGYERYRRNSGAVAGFSPLAVVWSIVLTFSIVSFSRILFRADGLSSAVEFVSALFSGGGTTPALPMQACVLLVLAALLHAVPDRLEAGLRRSVLAWPRLLKVGALVGCFYLLLAIQSGSGGFIYFNF</sequence>
<evidence type="ECO:0000256" key="11">
    <source>
        <dbReference type="PIRNR" id="PIRNR016636"/>
    </source>
</evidence>
<protein>
    <recommendedName>
        <fullName evidence="4">Probable alginate O-acetylase AlgI</fullName>
    </recommendedName>
    <alternativeName>
        <fullName evidence="10">Alginate biosynthesis protein AlgI</fullName>
    </alternativeName>
</protein>
<dbReference type="InterPro" id="IPR004299">
    <property type="entry name" value="MBOAT_fam"/>
</dbReference>
<feature type="transmembrane region" description="Helical" evidence="12">
    <location>
        <begin position="79"/>
        <end position="100"/>
    </location>
</feature>
<keyword evidence="5 11" id="KW-1003">Cell membrane</keyword>
<keyword evidence="14" id="KW-1185">Reference proteome</keyword>
<feature type="transmembrane region" description="Helical" evidence="12">
    <location>
        <begin position="401"/>
        <end position="423"/>
    </location>
</feature>
<feature type="transmembrane region" description="Helical" evidence="12">
    <location>
        <begin position="229"/>
        <end position="247"/>
    </location>
</feature>
<evidence type="ECO:0000256" key="2">
    <source>
        <dbReference type="ARBA" id="ARBA00005182"/>
    </source>
</evidence>
<comment type="caution">
    <text evidence="13">The sequence shown here is derived from an EMBL/GenBank/DDBJ whole genome shotgun (WGS) entry which is preliminary data.</text>
</comment>
<evidence type="ECO:0000256" key="5">
    <source>
        <dbReference type="ARBA" id="ARBA00022475"/>
    </source>
</evidence>
<evidence type="ECO:0000313" key="14">
    <source>
        <dbReference type="Proteomes" id="UP000626210"/>
    </source>
</evidence>
<dbReference type="PIRSF" id="PIRSF500217">
    <property type="entry name" value="AlgI"/>
    <property type="match status" value="1"/>
</dbReference>
<dbReference type="RefSeq" id="WP_189690561.1">
    <property type="nucleotide sequence ID" value="NZ_BMYK01000036.1"/>
</dbReference>
<evidence type="ECO:0000256" key="3">
    <source>
        <dbReference type="ARBA" id="ARBA00010323"/>
    </source>
</evidence>
<evidence type="ECO:0000256" key="10">
    <source>
        <dbReference type="ARBA" id="ARBA00031030"/>
    </source>
</evidence>
<keyword evidence="8 12" id="KW-1133">Transmembrane helix</keyword>
<feature type="transmembrane region" description="Helical" evidence="12">
    <location>
        <begin position="357"/>
        <end position="381"/>
    </location>
</feature>
<evidence type="ECO:0000256" key="9">
    <source>
        <dbReference type="ARBA" id="ARBA00023136"/>
    </source>
</evidence>
<comment type="pathway">
    <text evidence="2">Glycan biosynthesis; alginate biosynthesis.</text>
</comment>
<organism evidence="13 14">
    <name type="scientific">Pseudorhodoferax aquiterrae</name>
    <dbReference type="NCBI Taxonomy" id="747304"/>
    <lineage>
        <taxon>Bacteria</taxon>
        <taxon>Pseudomonadati</taxon>
        <taxon>Pseudomonadota</taxon>
        <taxon>Betaproteobacteria</taxon>
        <taxon>Burkholderiales</taxon>
        <taxon>Comamonadaceae</taxon>
    </lineage>
</organism>
<evidence type="ECO:0000313" key="13">
    <source>
        <dbReference type="EMBL" id="GHD01582.1"/>
    </source>
</evidence>
<evidence type="ECO:0000256" key="1">
    <source>
        <dbReference type="ARBA" id="ARBA00004651"/>
    </source>
</evidence>
<dbReference type="InterPro" id="IPR024194">
    <property type="entry name" value="Ac/AlaTfrase_AlgI/DltB"/>
</dbReference>